<evidence type="ECO:0000256" key="1">
    <source>
        <dbReference type="SAM" id="MobiDB-lite"/>
    </source>
</evidence>
<dbReference type="Gene3D" id="3.30.200.20">
    <property type="entry name" value="Phosphorylase Kinase, domain 1"/>
    <property type="match status" value="1"/>
</dbReference>
<dbReference type="Proteomes" id="UP000823775">
    <property type="component" value="Unassembled WGS sequence"/>
</dbReference>
<feature type="region of interest" description="Disordered" evidence="1">
    <location>
        <begin position="1"/>
        <end position="54"/>
    </location>
</feature>
<dbReference type="EMBL" id="JACEIK010001523">
    <property type="protein sequence ID" value="MCD7470057.1"/>
    <property type="molecule type" value="Genomic_DNA"/>
</dbReference>
<feature type="compositionally biased region" description="Low complexity" evidence="1">
    <location>
        <begin position="1"/>
        <end position="39"/>
    </location>
</feature>
<dbReference type="PANTHER" id="PTHR46863:SF1">
    <property type="entry name" value="PROTEIN KINASE SUPERFAMILY PROTEIN"/>
    <property type="match status" value="1"/>
</dbReference>
<feature type="region of interest" description="Disordered" evidence="1">
    <location>
        <begin position="307"/>
        <end position="328"/>
    </location>
</feature>
<accession>A0ABS8THU6</accession>
<proteinExistence type="predicted"/>
<dbReference type="PANTHER" id="PTHR46863">
    <property type="entry name" value="OS09G0572100 PROTEIN"/>
    <property type="match status" value="1"/>
</dbReference>
<protein>
    <submittedName>
        <fullName evidence="2">Uncharacterized protein</fullName>
    </submittedName>
</protein>
<gene>
    <name evidence="2" type="ORF">HAX54_009620</name>
</gene>
<evidence type="ECO:0000313" key="2">
    <source>
        <dbReference type="EMBL" id="MCD7470057.1"/>
    </source>
</evidence>
<evidence type="ECO:0000313" key="3">
    <source>
        <dbReference type="Proteomes" id="UP000823775"/>
    </source>
</evidence>
<sequence>MAVNAAQPISSPSRRSRSSTTTKSSSTQAQSLSSASSTQPPKPSLNPAHQTAATESVTSIRFGSGSEYHLDTSVATTSVSSQASLSRLRSSLPDNPQVYDFSDIRAATNNFLAKRYSSTSSSQSWRCTLHGKDVIIFQRRIQKSMEKSELRAKLSVICRSHYKSIIKLLGASISGDHIYLVYDFVVGSNLSLCLRNPRNLAIRFSLLGCLECKSLDVCSQSGLYTHFTDGGALQCNRAKAVTNGGEICEEASTDSMPDRRGSATRGREFEGVKGYMSPEFQLTGVATQKSDVKISVIATAREVVECGGDGEEDDGLGAERRLGVGGPG</sequence>
<dbReference type="InterPro" id="IPR011009">
    <property type="entry name" value="Kinase-like_dom_sf"/>
</dbReference>
<name>A0ABS8THU6_DATST</name>
<dbReference type="SUPFAM" id="SSF56112">
    <property type="entry name" value="Protein kinase-like (PK-like)"/>
    <property type="match status" value="1"/>
</dbReference>
<comment type="caution">
    <text evidence="2">The sequence shown here is derived from an EMBL/GenBank/DDBJ whole genome shotgun (WGS) entry which is preliminary data.</text>
</comment>
<organism evidence="2 3">
    <name type="scientific">Datura stramonium</name>
    <name type="common">Jimsonweed</name>
    <name type="synonym">Common thornapple</name>
    <dbReference type="NCBI Taxonomy" id="4076"/>
    <lineage>
        <taxon>Eukaryota</taxon>
        <taxon>Viridiplantae</taxon>
        <taxon>Streptophyta</taxon>
        <taxon>Embryophyta</taxon>
        <taxon>Tracheophyta</taxon>
        <taxon>Spermatophyta</taxon>
        <taxon>Magnoliopsida</taxon>
        <taxon>eudicotyledons</taxon>
        <taxon>Gunneridae</taxon>
        <taxon>Pentapetalae</taxon>
        <taxon>asterids</taxon>
        <taxon>lamiids</taxon>
        <taxon>Solanales</taxon>
        <taxon>Solanaceae</taxon>
        <taxon>Solanoideae</taxon>
        <taxon>Datureae</taxon>
        <taxon>Datura</taxon>
    </lineage>
</organism>
<keyword evidence="3" id="KW-1185">Reference proteome</keyword>
<reference evidence="2 3" key="1">
    <citation type="journal article" date="2021" name="BMC Genomics">
        <title>Datura genome reveals duplications of psychoactive alkaloid biosynthetic genes and high mutation rate following tissue culture.</title>
        <authorList>
            <person name="Rajewski A."/>
            <person name="Carter-House D."/>
            <person name="Stajich J."/>
            <person name="Litt A."/>
        </authorList>
    </citation>
    <scope>NUCLEOTIDE SEQUENCE [LARGE SCALE GENOMIC DNA]</scope>
    <source>
        <strain evidence="2">AR-01</strain>
    </source>
</reference>